<evidence type="ECO:0000256" key="5">
    <source>
        <dbReference type="SAM" id="MobiDB-lite"/>
    </source>
</evidence>
<evidence type="ECO:0000313" key="9">
    <source>
        <dbReference type="RefSeq" id="XP_038850699.1"/>
    </source>
</evidence>
<dbReference type="GeneID" id="120048662"/>
<dbReference type="SMART" id="SM00181">
    <property type="entry name" value="EGF"/>
    <property type="match status" value="2"/>
</dbReference>
<evidence type="ECO:0000259" key="6">
    <source>
        <dbReference type="PROSITE" id="PS50026"/>
    </source>
</evidence>
<dbReference type="Proteomes" id="UP000808372">
    <property type="component" value="Chromosome 5"/>
</dbReference>
<dbReference type="KEGG" id="snh:120048662"/>
<dbReference type="InterPro" id="IPR056863">
    <property type="entry name" value="LMN_ATRN_NET-like_EGF"/>
</dbReference>
<keyword evidence="2" id="KW-0677">Repeat</keyword>
<dbReference type="InterPro" id="IPR018097">
    <property type="entry name" value="EGF_Ca-bd_CS"/>
</dbReference>
<evidence type="ECO:0000256" key="2">
    <source>
        <dbReference type="ARBA" id="ARBA00022737"/>
    </source>
</evidence>
<sequence>MSLNTHMRIHNGEKPYECKEYGKIFTKGSSLGKHLLTQCSLHRLALVCCQQGGLDGVSEGVCVQRNSSWSFLHCPEEDECANGHHHCNITQDCHDLTQGYHCTCKQGYVLSRVSGQCEPVCAQGCVNGTCVSPGVCQCHFGFVGDNCSSQCRCNKHSNCKGVSEPDKCLECKNNTMGDHCEKCKPLYVGWVGGRVAPVGSSAVSVPGRTQEGARPPTRPPSGPRQYCSVGVGGSYRGLSGLCELPEQQRGGQV</sequence>
<dbReference type="RefSeq" id="XP_038850698.1">
    <property type="nucleotide sequence ID" value="XM_038994770.1"/>
</dbReference>
<reference evidence="8 9" key="1">
    <citation type="submission" date="2025-04" db="UniProtKB">
        <authorList>
            <consortium name="RefSeq"/>
        </authorList>
    </citation>
    <scope>IDENTIFICATION</scope>
    <source>
        <tissue evidence="8 9">White muscle</tissue>
    </source>
</reference>
<keyword evidence="7" id="KW-1185">Reference proteome</keyword>
<gene>
    <name evidence="8 9" type="primary">LOC120048662</name>
</gene>
<keyword evidence="1 4" id="KW-0245">EGF-like domain</keyword>
<dbReference type="Gene3D" id="2.10.25.10">
    <property type="entry name" value="Laminin"/>
    <property type="match status" value="3"/>
</dbReference>
<dbReference type="PROSITE" id="PS00022">
    <property type="entry name" value="EGF_1"/>
    <property type="match status" value="1"/>
</dbReference>
<dbReference type="GO" id="GO:0005509">
    <property type="term" value="F:calcium ion binding"/>
    <property type="evidence" value="ECO:0007669"/>
    <property type="project" value="InterPro"/>
</dbReference>
<feature type="region of interest" description="Disordered" evidence="5">
    <location>
        <begin position="201"/>
        <end position="225"/>
    </location>
</feature>
<evidence type="ECO:0000256" key="1">
    <source>
        <dbReference type="ARBA" id="ARBA00022536"/>
    </source>
</evidence>
<dbReference type="InterPro" id="IPR000152">
    <property type="entry name" value="EGF-type_Asp/Asn_hydroxyl_site"/>
</dbReference>
<evidence type="ECO:0000256" key="4">
    <source>
        <dbReference type="PROSITE-ProRule" id="PRU00076"/>
    </source>
</evidence>
<dbReference type="InterPro" id="IPR036236">
    <property type="entry name" value="Znf_C2H2_sf"/>
</dbReference>
<dbReference type="SUPFAM" id="SSF57667">
    <property type="entry name" value="beta-beta-alpha zinc fingers"/>
    <property type="match status" value="1"/>
</dbReference>
<accession>A0A8U0QZC3</accession>
<dbReference type="SUPFAM" id="SSF57184">
    <property type="entry name" value="Growth factor receptor domain"/>
    <property type="match status" value="1"/>
</dbReference>
<evidence type="ECO:0000313" key="8">
    <source>
        <dbReference type="RefSeq" id="XP_038850698.1"/>
    </source>
</evidence>
<dbReference type="InterPro" id="IPR009030">
    <property type="entry name" value="Growth_fac_rcpt_cys_sf"/>
</dbReference>
<dbReference type="PROSITE" id="PS00010">
    <property type="entry name" value="ASX_HYDROXYL"/>
    <property type="match status" value="1"/>
</dbReference>
<name>A0A8U0QZC3_SALNM</name>
<dbReference type="FunFam" id="2.10.25.10:FF:000331">
    <property type="entry name" value="Multiple epidermal growth factor-like domains 8"/>
    <property type="match status" value="1"/>
</dbReference>
<dbReference type="RefSeq" id="XP_038850699.1">
    <property type="nucleotide sequence ID" value="XM_038994771.1"/>
</dbReference>
<proteinExistence type="predicted"/>
<protein>
    <submittedName>
        <fullName evidence="8 9">Multiple epidermal growth factor-like domains protein 8</fullName>
    </submittedName>
</protein>
<evidence type="ECO:0000256" key="3">
    <source>
        <dbReference type="ARBA" id="ARBA00023157"/>
    </source>
</evidence>
<feature type="domain" description="EGF-like" evidence="6">
    <location>
        <begin position="76"/>
        <end position="114"/>
    </location>
</feature>
<evidence type="ECO:0000313" key="7">
    <source>
        <dbReference type="Proteomes" id="UP000808372"/>
    </source>
</evidence>
<keyword evidence="3" id="KW-1015">Disulfide bond</keyword>
<dbReference type="InterPro" id="IPR000742">
    <property type="entry name" value="EGF"/>
</dbReference>
<dbReference type="Gene3D" id="3.30.160.60">
    <property type="entry name" value="Classic Zinc Finger"/>
    <property type="match status" value="2"/>
</dbReference>
<dbReference type="PROSITE" id="PS01187">
    <property type="entry name" value="EGF_CA"/>
    <property type="match status" value="1"/>
</dbReference>
<organism evidence="7 9">
    <name type="scientific">Salvelinus namaycush</name>
    <name type="common">Lake trout</name>
    <name type="synonym">Salmo namaycush</name>
    <dbReference type="NCBI Taxonomy" id="8040"/>
    <lineage>
        <taxon>Eukaryota</taxon>
        <taxon>Metazoa</taxon>
        <taxon>Chordata</taxon>
        <taxon>Craniata</taxon>
        <taxon>Vertebrata</taxon>
        <taxon>Euteleostomi</taxon>
        <taxon>Actinopterygii</taxon>
        <taxon>Neopterygii</taxon>
        <taxon>Teleostei</taxon>
        <taxon>Protacanthopterygii</taxon>
        <taxon>Salmoniformes</taxon>
        <taxon>Salmonidae</taxon>
        <taxon>Salmoninae</taxon>
        <taxon>Salvelinus</taxon>
    </lineage>
</organism>
<dbReference type="AlphaFoldDB" id="A0A8U0QZC3"/>
<dbReference type="PROSITE" id="PS50026">
    <property type="entry name" value="EGF_3"/>
    <property type="match status" value="1"/>
</dbReference>
<dbReference type="Pfam" id="PF24973">
    <property type="entry name" value="EGF_LMN_ATRN"/>
    <property type="match status" value="1"/>
</dbReference>
<comment type="caution">
    <text evidence="4">Lacks conserved residue(s) required for the propagation of feature annotation.</text>
</comment>